<feature type="binding site" evidence="6">
    <location>
        <position position="289"/>
    </location>
    <ligand>
        <name>FAD</name>
        <dbReference type="ChEBI" id="CHEBI:57692"/>
    </ligand>
</feature>
<dbReference type="GO" id="GO:0004324">
    <property type="term" value="F:ferredoxin-NADP+ reductase activity"/>
    <property type="evidence" value="ECO:0007669"/>
    <property type="project" value="UniProtKB-UniRule"/>
</dbReference>
<feature type="binding site" evidence="6">
    <location>
        <position position="48"/>
    </location>
    <ligand>
        <name>FAD</name>
        <dbReference type="ChEBI" id="CHEBI:57692"/>
    </ligand>
</feature>
<protein>
    <recommendedName>
        <fullName evidence="6">Ferredoxin--NADP reductase</fullName>
        <shortName evidence="6">FNR</shortName>
        <shortName evidence="6">Fd-NADP(+) reductase</shortName>
        <ecNumber evidence="6">1.18.1.2</ecNumber>
    </recommendedName>
</protein>
<dbReference type="OrthoDB" id="9806179at2"/>
<dbReference type="AlphaFoldDB" id="A0A429ZN86"/>
<comment type="cofactor">
    <cofactor evidence="6">
        <name>FAD</name>
        <dbReference type="ChEBI" id="CHEBI:57692"/>
    </cofactor>
    <text evidence="6">Binds 1 FAD per subunit.</text>
</comment>
<feature type="domain" description="FAD/NAD(P)-binding" evidence="7">
    <location>
        <begin position="7"/>
        <end position="314"/>
    </location>
</feature>
<dbReference type="Pfam" id="PF07992">
    <property type="entry name" value="Pyr_redox_2"/>
    <property type="match status" value="1"/>
</dbReference>
<comment type="caution">
    <text evidence="8">The sequence shown here is derived from an EMBL/GenBank/DDBJ whole genome shotgun (WGS) entry which is preliminary data.</text>
</comment>
<keyword evidence="4 6" id="KW-0521">NADP</keyword>
<gene>
    <name evidence="8" type="ORF">CBF35_08230</name>
</gene>
<dbReference type="SUPFAM" id="SSF51905">
    <property type="entry name" value="FAD/NAD(P)-binding domain"/>
    <property type="match status" value="1"/>
</dbReference>
<dbReference type="GO" id="GO:0050661">
    <property type="term" value="F:NADP binding"/>
    <property type="evidence" value="ECO:0007669"/>
    <property type="project" value="UniProtKB-UniRule"/>
</dbReference>
<evidence type="ECO:0000313" key="8">
    <source>
        <dbReference type="EMBL" id="RST95162.1"/>
    </source>
</evidence>
<comment type="catalytic activity">
    <reaction evidence="6">
        <text>2 reduced [2Fe-2S]-[ferredoxin] + NADP(+) + H(+) = 2 oxidized [2Fe-2S]-[ferredoxin] + NADPH</text>
        <dbReference type="Rhea" id="RHEA:20125"/>
        <dbReference type="Rhea" id="RHEA-COMP:10000"/>
        <dbReference type="Rhea" id="RHEA-COMP:10001"/>
        <dbReference type="ChEBI" id="CHEBI:15378"/>
        <dbReference type="ChEBI" id="CHEBI:33737"/>
        <dbReference type="ChEBI" id="CHEBI:33738"/>
        <dbReference type="ChEBI" id="CHEBI:57783"/>
        <dbReference type="ChEBI" id="CHEBI:58349"/>
        <dbReference type="EC" id="1.18.1.2"/>
    </reaction>
</comment>
<evidence type="ECO:0000313" key="9">
    <source>
        <dbReference type="Proteomes" id="UP000287239"/>
    </source>
</evidence>
<reference evidence="8 9" key="1">
    <citation type="submission" date="2017-05" db="EMBL/GenBank/DDBJ databases">
        <title>Vagococcus spp. assemblies.</title>
        <authorList>
            <person name="Gulvik C.A."/>
        </authorList>
    </citation>
    <scope>NUCLEOTIDE SEQUENCE [LARGE SCALE GENOMIC DNA]</scope>
    <source>
        <strain evidence="8 9">NCFB 2777</strain>
    </source>
</reference>
<keyword evidence="5 6" id="KW-0560">Oxidoreductase</keyword>
<dbReference type="Gene3D" id="3.50.50.60">
    <property type="entry name" value="FAD/NAD(P)-binding domain"/>
    <property type="match status" value="2"/>
</dbReference>
<evidence type="ECO:0000256" key="1">
    <source>
        <dbReference type="ARBA" id="ARBA00011738"/>
    </source>
</evidence>
<dbReference type="InterPro" id="IPR022890">
    <property type="entry name" value="Fd--NADP_Rdtase_type_2"/>
</dbReference>
<accession>A0A429ZN86</accession>
<evidence type="ECO:0000259" key="7">
    <source>
        <dbReference type="Pfam" id="PF07992"/>
    </source>
</evidence>
<dbReference type="EMBL" id="NGJU01000011">
    <property type="protein sequence ID" value="RST95162.1"/>
    <property type="molecule type" value="Genomic_DNA"/>
</dbReference>
<feature type="binding site" evidence="6">
    <location>
        <position position="36"/>
    </location>
    <ligand>
        <name>FAD</name>
        <dbReference type="ChEBI" id="CHEBI:57692"/>
    </ligand>
</feature>
<keyword evidence="2 6" id="KW-0285">Flavoprotein</keyword>
<dbReference type="PANTHER" id="PTHR48105">
    <property type="entry name" value="THIOREDOXIN REDUCTASE 1-RELATED-RELATED"/>
    <property type="match status" value="1"/>
</dbReference>
<keyword evidence="9" id="KW-1185">Reference proteome</keyword>
<dbReference type="Proteomes" id="UP000287239">
    <property type="component" value="Unassembled WGS sequence"/>
</dbReference>
<proteinExistence type="inferred from homology"/>
<comment type="similarity">
    <text evidence="6">Belongs to the ferredoxin--NADP reductase type 2 family.</text>
</comment>
<dbReference type="GO" id="GO:0050660">
    <property type="term" value="F:flavin adenine dinucleotide binding"/>
    <property type="evidence" value="ECO:0007669"/>
    <property type="project" value="UniProtKB-UniRule"/>
</dbReference>
<dbReference type="HAMAP" id="MF_01685">
    <property type="entry name" value="FENR2"/>
    <property type="match status" value="1"/>
</dbReference>
<keyword evidence="3 6" id="KW-0274">FAD</keyword>
<dbReference type="InterPro" id="IPR050097">
    <property type="entry name" value="Ferredoxin-NADP_redctase_2"/>
</dbReference>
<name>A0A429ZN86_9ENTE</name>
<dbReference type="EC" id="1.18.1.2" evidence="6"/>
<evidence type="ECO:0000256" key="3">
    <source>
        <dbReference type="ARBA" id="ARBA00022827"/>
    </source>
</evidence>
<feature type="binding site" evidence="6">
    <location>
        <position position="123"/>
    </location>
    <ligand>
        <name>FAD</name>
        <dbReference type="ChEBI" id="CHEBI:57692"/>
    </ligand>
</feature>
<evidence type="ECO:0000256" key="4">
    <source>
        <dbReference type="ARBA" id="ARBA00022857"/>
    </source>
</evidence>
<feature type="binding site" evidence="6">
    <location>
        <position position="330"/>
    </location>
    <ligand>
        <name>FAD</name>
        <dbReference type="ChEBI" id="CHEBI:57692"/>
    </ligand>
</feature>
<dbReference type="InterPro" id="IPR023753">
    <property type="entry name" value="FAD/NAD-binding_dom"/>
</dbReference>
<comment type="caution">
    <text evidence="6">Lacks conserved residue(s) required for the propagation of feature annotation.</text>
</comment>
<dbReference type="GeneID" id="98568354"/>
<sequence length="351" mass="38351">MTESNVFDVTIIGAGPAGLFSTFYSGLREMKTKVIESSQQLGGKLNVYTEKMVWDIGGVPPSPAGKIIDDLVAQAKVFEPTIITGEKVIKIDRNAENVFVLTTDTGQTHFSKAIILATGYGVLKPNKLTIQGAETYELTNLQYTVQKPQSMKDKVVMISGGGDSAVDWANILEPIAKKVYLVYRQGELKSHEAEITKLMNSSVTCHLNTTIEKLVADESQTRIKEVVLTNSQGGSLNIPVDEMVINHGFESENTLFENNTVGLELHDEYYVLTNSQSASAVPGVFAAGDVVMHDAKLHLIAGAFQDAVNAVNQAKSYVDPTAFNRGRVSSHNDKFTEKNQDLIQQFFVEGK</sequence>
<dbReference type="InterPro" id="IPR036188">
    <property type="entry name" value="FAD/NAD-bd_sf"/>
</dbReference>
<dbReference type="PRINTS" id="PR00368">
    <property type="entry name" value="FADPNR"/>
</dbReference>
<evidence type="ECO:0000256" key="6">
    <source>
        <dbReference type="HAMAP-Rule" id="MF_01685"/>
    </source>
</evidence>
<dbReference type="PRINTS" id="PR00469">
    <property type="entry name" value="PNDRDTASEII"/>
</dbReference>
<organism evidence="8 9">
    <name type="scientific">Vagococcus salmoninarum</name>
    <dbReference type="NCBI Taxonomy" id="2739"/>
    <lineage>
        <taxon>Bacteria</taxon>
        <taxon>Bacillati</taxon>
        <taxon>Bacillota</taxon>
        <taxon>Bacilli</taxon>
        <taxon>Lactobacillales</taxon>
        <taxon>Enterococcaceae</taxon>
        <taxon>Vagococcus</taxon>
    </lineage>
</organism>
<comment type="subunit">
    <text evidence="1 6">Homodimer.</text>
</comment>
<dbReference type="RefSeq" id="WP_126779980.1">
    <property type="nucleotide sequence ID" value="NZ_NGJU01000011.1"/>
</dbReference>
<feature type="binding site" evidence="6">
    <location>
        <position position="88"/>
    </location>
    <ligand>
        <name>FAD</name>
        <dbReference type="ChEBI" id="CHEBI:57692"/>
    </ligand>
</feature>
<feature type="binding site" evidence="6">
    <location>
        <position position="44"/>
    </location>
    <ligand>
        <name>FAD</name>
        <dbReference type="ChEBI" id="CHEBI:57692"/>
    </ligand>
</feature>
<evidence type="ECO:0000256" key="2">
    <source>
        <dbReference type="ARBA" id="ARBA00022630"/>
    </source>
</evidence>
<evidence type="ECO:0000256" key="5">
    <source>
        <dbReference type="ARBA" id="ARBA00023002"/>
    </source>
</evidence>